<dbReference type="GO" id="GO:0016020">
    <property type="term" value="C:membrane"/>
    <property type="evidence" value="ECO:0007669"/>
    <property type="project" value="UniProtKB-SubCell"/>
</dbReference>
<keyword evidence="5 6" id="KW-0472">Membrane</keyword>
<feature type="transmembrane region" description="Helical" evidence="6">
    <location>
        <begin position="98"/>
        <end position="120"/>
    </location>
</feature>
<dbReference type="AlphaFoldDB" id="C5BPD5"/>
<keyword evidence="4 6" id="KW-1133">Transmembrane helix</keyword>
<evidence type="ECO:0000256" key="4">
    <source>
        <dbReference type="ARBA" id="ARBA00022989"/>
    </source>
</evidence>
<dbReference type="SUPFAM" id="SSF103473">
    <property type="entry name" value="MFS general substrate transporter"/>
    <property type="match status" value="1"/>
</dbReference>
<keyword evidence="3 6" id="KW-0812">Transmembrane</keyword>
<evidence type="ECO:0000256" key="3">
    <source>
        <dbReference type="ARBA" id="ARBA00022692"/>
    </source>
</evidence>
<feature type="transmembrane region" description="Helical" evidence="6">
    <location>
        <begin position="296"/>
        <end position="316"/>
    </location>
</feature>
<feature type="transmembrane region" description="Helical" evidence="6">
    <location>
        <begin position="328"/>
        <end position="349"/>
    </location>
</feature>
<dbReference type="PROSITE" id="PS50850">
    <property type="entry name" value="MFS"/>
    <property type="match status" value="1"/>
</dbReference>
<dbReference type="HOGENOM" id="CLU_001265_59_7_6"/>
<dbReference type="Proteomes" id="UP000009080">
    <property type="component" value="Chromosome"/>
</dbReference>
<reference evidence="8 9" key="1">
    <citation type="journal article" date="2009" name="PLoS ONE">
        <title>The complete genome of Teredinibacter turnerae T7901: an intracellular endosymbiont of marine wood-boring bivalves (shipworms).</title>
        <authorList>
            <person name="Yang J.C."/>
            <person name="Madupu R."/>
            <person name="Durkin A.S."/>
            <person name="Ekborg N.A."/>
            <person name="Pedamallu C.S."/>
            <person name="Hostetler J.B."/>
            <person name="Radune D."/>
            <person name="Toms B.S."/>
            <person name="Henrissat B."/>
            <person name="Coutinho P.M."/>
            <person name="Schwarz S."/>
            <person name="Field L."/>
            <person name="Trindade-Silva A.E."/>
            <person name="Soares C.A.G."/>
            <person name="Elshahawi S."/>
            <person name="Hanora A."/>
            <person name="Schmidt E.W."/>
            <person name="Haygood M.G."/>
            <person name="Posfai J."/>
            <person name="Benner J."/>
            <person name="Madinger C."/>
            <person name="Nove J."/>
            <person name="Anton B."/>
            <person name="Chaudhary K."/>
            <person name="Foster J."/>
            <person name="Holman A."/>
            <person name="Kumar S."/>
            <person name="Lessard P.A."/>
            <person name="Luyten Y.A."/>
            <person name="Slatko B."/>
            <person name="Wood N."/>
            <person name="Wu B."/>
            <person name="Teplitski M."/>
            <person name="Mougous J.D."/>
            <person name="Ward N."/>
            <person name="Eisen J.A."/>
            <person name="Badger J.H."/>
            <person name="Distel D.L."/>
        </authorList>
    </citation>
    <scope>NUCLEOTIDE SEQUENCE [LARGE SCALE GENOMIC DNA]</scope>
    <source>
        <strain evidence="9">ATCC 39867 / T7901</strain>
    </source>
</reference>
<feature type="transmembrane region" description="Helical" evidence="6">
    <location>
        <begin position="269"/>
        <end position="290"/>
    </location>
</feature>
<sequence>MKNRWLIALSAVGVHVSIGSVYAFSVIKKPLGELLEHASNNEIAWTFSFAIFFLGISAAIMGHFVEQRGPRVAGRIAAVFFGGGLVVAGIGASLENLYVVWLGYGVLGGIGLGIGYITPVSTLLSWFPDRRGFAGGLAIMGFGFGAFFGGPLFQNLMTHFGMNAYGISDLSQAAQVPAIVERLGDIADATIRDQHVAALVAAKGIATNWFIMGAVYFAVMFASASYLEKPPEGWLPEGMKNDVATGKTVATKPLFDLTARQAVKTGPFWALWTMMFLNISCGIAVIYSASPLAQETIGLTAAEASAVVGLMSLFNGLGRIGWASLSDYIGRASTFTAFFVVQILAFYLLPNLTNVLLFQIALFSILSCYGGGFSTAPAFIGDMFGTRQLGQILGYVLTAWAAAGLAGPQVAAYVRSLTGNYETTLHIFAGVFLVALVVSLVMKIMLTRAKRFEPQGALN</sequence>
<feature type="transmembrane region" description="Helical" evidence="6">
    <location>
        <begin position="43"/>
        <end position="65"/>
    </location>
</feature>
<organism evidence="8 9">
    <name type="scientific">Teredinibacter turnerae (strain ATCC 39867 / T7901)</name>
    <dbReference type="NCBI Taxonomy" id="377629"/>
    <lineage>
        <taxon>Bacteria</taxon>
        <taxon>Pseudomonadati</taxon>
        <taxon>Pseudomonadota</taxon>
        <taxon>Gammaproteobacteria</taxon>
        <taxon>Cellvibrionales</taxon>
        <taxon>Cellvibrionaceae</taxon>
        <taxon>Teredinibacter</taxon>
    </lineage>
</organism>
<evidence type="ECO:0000256" key="1">
    <source>
        <dbReference type="ARBA" id="ARBA00004141"/>
    </source>
</evidence>
<evidence type="ECO:0000313" key="9">
    <source>
        <dbReference type="Proteomes" id="UP000009080"/>
    </source>
</evidence>
<gene>
    <name evidence="8" type="ordered locus">TERTU_0741</name>
</gene>
<keyword evidence="2" id="KW-0813">Transport</keyword>
<dbReference type="InterPro" id="IPR011701">
    <property type="entry name" value="MFS"/>
</dbReference>
<feature type="transmembrane region" description="Helical" evidence="6">
    <location>
        <begin position="392"/>
        <end position="413"/>
    </location>
</feature>
<dbReference type="KEGG" id="ttu:TERTU_0741"/>
<evidence type="ECO:0000256" key="6">
    <source>
        <dbReference type="SAM" id="Phobius"/>
    </source>
</evidence>
<dbReference type="Gene3D" id="1.20.1250.20">
    <property type="entry name" value="MFS general substrate transporter like domains"/>
    <property type="match status" value="2"/>
</dbReference>
<feature type="transmembrane region" description="Helical" evidence="6">
    <location>
        <begin position="132"/>
        <end position="153"/>
    </location>
</feature>
<dbReference type="STRING" id="377629.TERTU_0741"/>
<feature type="transmembrane region" description="Helical" evidence="6">
    <location>
        <begin position="72"/>
        <end position="92"/>
    </location>
</feature>
<dbReference type="InterPro" id="IPR036259">
    <property type="entry name" value="MFS_trans_sf"/>
</dbReference>
<dbReference type="InterPro" id="IPR020846">
    <property type="entry name" value="MFS_dom"/>
</dbReference>
<name>C5BPD5_TERTT</name>
<dbReference type="Pfam" id="PF07690">
    <property type="entry name" value="MFS_1"/>
    <property type="match status" value="2"/>
</dbReference>
<accession>C5BPD5</accession>
<evidence type="ECO:0000256" key="5">
    <source>
        <dbReference type="ARBA" id="ARBA00023136"/>
    </source>
</evidence>
<keyword evidence="9" id="KW-1185">Reference proteome</keyword>
<dbReference type="EMBL" id="CP001614">
    <property type="protein sequence ID" value="ACR12155.1"/>
    <property type="molecule type" value="Genomic_DNA"/>
</dbReference>
<feature type="transmembrane region" description="Helical" evidence="6">
    <location>
        <begin position="355"/>
        <end position="380"/>
    </location>
</feature>
<dbReference type="GO" id="GO:0022857">
    <property type="term" value="F:transmembrane transporter activity"/>
    <property type="evidence" value="ECO:0007669"/>
    <property type="project" value="InterPro"/>
</dbReference>
<evidence type="ECO:0000259" key="7">
    <source>
        <dbReference type="PROSITE" id="PS50850"/>
    </source>
</evidence>
<proteinExistence type="predicted"/>
<comment type="subcellular location">
    <subcellularLocation>
        <location evidence="1">Membrane</location>
        <topology evidence="1">Multi-pass membrane protein</topology>
    </subcellularLocation>
</comment>
<evidence type="ECO:0000256" key="2">
    <source>
        <dbReference type="ARBA" id="ARBA00022448"/>
    </source>
</evidence>
<evidence type="ECO:0000313" key="8">
    <source>
        <dbReference type="EMBL" id="ACR12155.1"/>
    </source>
</evidence>
<dbReference type="InterPro" id="IPR052983">
    <property type="entry name" value="MFS_Riboflavin_Transporter"/>
</dbReference>
<dbReference type="eggNOG" id="COG0477">
    <property type="taxonomic scope" value="Bacteria"/>
</dbReference>
<dbReference type="CDD" id="cd17353">
    <property type="entry name" value="MFS_OFA_like"/>
    <property type="match status" value="1"/>
</dbReference>
<feature type="transmembrane region" description="Helical" evidence="6">
    <location>
        <begin position="425"/>
        <end position="446"/>
    </location>
</feature>
<dbReference type="PANTHER" id="PTHR43385">
    <property type="entry name" value="RIBOFLAVIN TRANSPORTER RIBJ"/>
    <property type="match status" value="1"/>
</dbReference>
<dbReference type="OrthoDB" id="9793415at2"/>
<protein>
    <submittedName>
        <fullName evidence="8">Oxalate:formate antiporter</fullName>
    </submittedName>
</protein>
<dbReference type="RefSeq" id="WP_015818267.1">
    <property type="nucleotide sequence ID" value="NC_012997.1"/>
</dbReference>
<feature type="domain" description="Major facilitator superfamily (MFS) profile" evidence="7">
    <location>
        <begin position="6"/>
        <end position="447"/>
    </location>
</feature>
<dbReference type="PANTHER" id="PTHR43385:SF1">
    <property type="entry name" value="RIBOFLAVIN TRANSPORTER RIBJ"/>
    <property type="match status" value="1"/>
</dbReference>